<feature type="region of interest" description="Disordered" evidence="1">
    <location>
        <begin position="1"/>
        <end position="25"/>
    </location>
</feature>
<reference evidence="2 3" key="1">
    <citation type="submission" date="2020-06" db="EMBL/GenBank/DDBJ databases">
        <authorList>
            <person name="Li R."/>
            <person name="Bekaert M."/>
        </authorList>
    </citation>
    <scope>NUCLEOTIDE SEQUENCE [LARGE SCALE GENOMIC DNA]</scope>
    <source>
        <strain evidence="3">wild</strain>
    </source>
</reference>
<evidence type="ECO:0000313" key="2">
    <source>
        <dbReference type="EMBL" id="CAC5420099.1"/>
    </source>
</evidence>
<evidence type="ECO:0008006" key="4">
    <source>
        <dbReference type="Google" id="ProtNLM"/>
    </source>
</evidence>
<evidence type="ECO:0000313" key="3">
    <source>
        <dbReference type="Proteomes" id="UP000507470"/>
    </source>
</evidence>
<gene>
    <name evidence="2" type="ORF">MCOR_52365</name>
</gene>
<organism evidence="2 3">
    <name type="scientific">Mytilus coruscus</name>
    <name type="common">Sea mussel</name>
    <dbReference type="NCBI Taxonomy" id="42192"/>
    <lineage>
        <taxon>Eukaryota</taxon>
        <taxon>Metazoa</taxon>
        <taxon>Spiralia</taxon>
        <taxon>Lophotrochozoa</taxon>
        <taxon>Mollusca</taxon>
        <taxon>Bivalvia</taxon>
        <taxon>Autobranchia</taxon>
        <taxon>Pteriomorphia</taxon>
        <taxon>Mytilida</taxon>
        <taxon>Mytiloidea</taxon>
        <taxon>Mytilidae</taxon>
        <taxon>Mytilinae</taxon>
        <taxon>Mytilus</taxon>
    </lineage>
</organism>
<dbReference type="PANTHER" id="PTHR46880">
    <property type="entry name" value="RAS-ASSOCIATING DOMAIN-CONTAINING PROTEIN"/>
    <property type="match status" value="1"/>
</dbReference>
<accession>A0A6J8EHC9</accession>
<proteinExistence type="predicted"/>
<sequence length="319" mass="36184">MNSHGNDNWKAKLVGGGSDGASVNRGRNNSVATRLSAGRPYVLNVHCVAHRLELSILNAIKTNPMLVTVQDMLKKIYKHYHYSPKALRELRAIAESLDEKSVKPTNLDDLLKIVSILSLQFQKDGATCLDFLDSLQTATMHLVQLRQAPGTKLQELLDNIEHRDNNAFYRDNKLSSYAPFNYGPFQTIIDVVIDKVSGRLENPNDPTKAILQATQIFDTGDWPRDRQELAVYGTEQLRLMDEHFGQFLVNIGCDRGQLQQEWMQVKAHLGTPLEDYNAERVVHAWWNGGQQERRPQFDGNANGQLDEEQLLLDFMMNVV</sequence>
<dbReference type="Proteomes" id="UP000507470">
    <property type="component" value="Unassembled WGS sequence"/>
</dbReference>
<dbReference type="EMBL" id="CACVKT020009075">
    <property type="protein sequence ID" value="CAC5420099.1"/>
    <property type="molecule type" value="Genomic_DNA"/>
</dbReference>
<evidence type="ECO:0000256" key="1">
    <source>
        <dbReference type="SAM" id="MobiDB-lite"/>
    </source>
</evidence>
<keyword evidence="3" id="KW-1185">Reference proteome</keyword>
<dbReference type="OrthoDB" id="10060990at2759"/>
<name>A0A6J8EHC9_MYTCO</name>
<dbReference type="PANTHER" id="PTHR46880:SF5">
    <property type="entry name" value="DUF4371 DOMAIN-CONTAINING PROTEIN"/>
    <property type="match status" value="1"/>
</dbReference>
<dbReference type="AlphaFoldDB" id="A0A6J8EHC9"/>
<protein>
    <recommendedName>
        <fullName evidence="4">DUF4371 domain-containing protein</fullName>
    </recommendedName>
</protein>